<dbReference type="InterPro" id="IPR011701">
    <property type="entry name" value="MFS"/>
</dbReference>
<keyword evidence="9" id="KW-1185">Reference proteome</keyword>
<evidence type="ECO:0000256" key="4">
    <source>
        <dbReference type="ARBA" id="ARBA00023136"/>
    </source>
</evidence>
<feature type="transmembrane region" description="Helical" evidence="6">
    <location>
        <begin position="204"/>
        <end position="231"/>
    </location>
</feature>
<feature type="domain" description="Major facilitator superfamily (MFS) profile" evidence="7">
    <location>
        <begin position="50"/>
        <end position="369"/>
    </location>
</feature>
<dbReference type="PANTHER" id="PTHR23502:SF7">
    <property type="entry name" value="DRUG_PROTON ANTIPORTER YHK8-RELATED"/>
    <property type="match status" value="1"/>
</dbReference>
<dbReference type="InterPro" id="IPR036259">
    <property type="entry name" value="MFS_trans_sf"/>
</dbReference>
<feature type="transmembrane region" description="Helical" evidence="6">
    <location>
        <begin position="81"/>
        <end position="104"/>
    </location>
</feature>
<dbReference type="Pfam" id="PF07690">
    <property type="entry name" value="MFS_1"/>
    <property type="match status" value="1"/>
</dbReference>
<evidence type="ECO:0000256" key="1">
    <source>
        <dbReference type="ARBA" id="ARBA00004141"/>
    </source>
</evidence>
<feature type="transmembrane region" description="Helical" evidence="6">
    <location>
        <begin position="141"/>
        <end position="163"/>
    </location>
</feature>
<dbReference type="OrthoDB" id="3561359at2759"/>
<dbReference type="GO" id="GO:0022857">
    <property type="term" value="F:transmembrane transporter activity"/>
    <property type="evidence" value="ECO:0007669"/>
    <property type="project" value="InterPro"/>
</dbReference>
<proteinExistence type="predicted"/>
<evidence type="ECO:0000256" key="5">
    <source>
        <dbReference type="SAM" id="MobiDB-lite"/>
    </source>
</evidence>
<dbReference type="InterPro" id="IPR020846">
    <property type="entry name" value="MFS_dom"/>
</dbReference>
<name>A0A0C3S180_PHLG1</name>
<accession>A0A0C3S180</accession>
<gene>
    <name evidence="8" type="ORF">PHLGIDRAFT_78342</name>
</gene>
<feature type="transmembrane region" description="Helical" evidence="6">
    <location>
        <begin position="116"/>
        <end position="135"/>
    </location>
</feature>
<dbReference type="Gene3D" id="1.20.1250.20">
    <property type="entry name" value="MFS general substrate transporter like domains"/>
    <property type="match status" value="1"/>
</dbReference>
<keyword evidence="4 6" id="KW-0472">Membrane</keyword>
<feature type="transmembrane region" description="Helical" evidence="6">
    <location>
        <begin position="175"/>
        <end position="192"/>
    </location>
</feature>
<feature type="transmembrane region" description="Helical" evidence="6">
    <location>
        <begin position="317"/>
        <end position="337"/>
    </location>
</feature>
<keyword evidence="2 6" id="KW-0812">Transmembrane</keyword>
<evidence type="ECO:0000313" key="8">
    <source>
        <dbReference type="EMBL" id="KIP02962.1"/>
    </source>
</evidence>
<dbReference type="AlphaFoldDB" id="A0A0C3S180"/>
<keyword evidence="3 6" id="KW-1133">Transmembrane helix</keyword>
<dbReference type="Proteomes" id="UP000053257">
    <property type="component" value="Unassembled WGS sequence"/>
</dbReference>
<feature type="transmembrane region" description="Helical" evidence="6">
    <location>
        <begin position="280"/>
        <end position="305"/>
    </location>
</feature>
<reference evidence="8 9" key="1">
    <citation type="journal article" date="2014" name="PLoS Genet.">
        <title>Analysis of the Phlebiopsis gigantea genome, transcriptome and secretome provides insight into its pioneer colonization strategies of wood.</title>
        <authorList>
            <person name="Hori C."/>
            <person name="Ishida T."/>
            <person name="Igarashi K."/>
            <person name="Samejima M."/>
            <person name="Suzuki H."/>
            <person name="Master E."/>
            <person name="Ferreira P."/>
            <person name="Ruiz-Duenas F.J."/>
            <person name="Held B."/>
            <person name="Canessa P."/>
            <person name="Larrondo L.F."/>
            <person name="Schmoll M."/>
            <person name="Druzhinina I.S."/>
            <person name="Kubicek C.P."/>
            <person name="Gaskell J.A."/>
            <person name="Kersten P."/>
            <person name="St John F."/>
            <person name="Glasner J."/>
            <person name="Sabat G."/>
            <person name="Splinter BonDurant S."/>
            <person name="Syed K."/>
            <person name="Yadav J."/>
            <person name="Mgbeahuruike A.C."/>
            <person name="Kovalchuk A."/>
            <person name="Asiegbu F.O."/>
            <person name="Lackner G."/>
            <person name="Hoffmeister D."/>
            <person name="Rencoret J."/>
            <person name="Gutierrez A."/>
            <person name="Sun H."/>
            <person name="Lindquist E."/>
            <person name="Barry K."/>
            <person name="Riley R."/>
            <person name="Grigoriev I.V."/>
            <person name="Henrissat B."/>
            <person name="Kues U."/>
            <person name="Berka R.M."/>
            <person name="Martinez A.T."/>
            <person name="Covert S.F."/>
            <person name="Blanchette R.A."/>
            <person name="Cullen D."/>
        </authorList>
    </citation>
    <scope>NUCLEOTIDE SEQUENCE [LARGE SCALE GENOMIC DNA]</scope>
    <source>
        <strain evidence="8 9">11061_1 CR5-6</strain>
    </source>
</reference>
<sequence>MEKNAQSTASLPKTLVRPSSGVSEKHDPYLVALEPEDDPTSLPLWRRWLATVIVNMGAICVTGASAMAATAEHSISAEFHVSVEVTILSVTLFTLGLGVGPVLIGPLAEMIGQRKIYLGSFFTMWCFTWPTAFSHSLAVHLIFRFLAGFCGSAFLSIGGATITNLFRPEDVGVPMAAYTISTFIGPVLTPMFQGYTKNAGWRWMYYVLLMWSFAETIALLAVPETVMAVLLRKKAAKLRKSTGDQSYYAASERAEHDFGSDLWKGLKDILSIMLFDRMAFLLDVWLSLILGILYLTFQAFPIIFAGKHGFNPGQTNLSFMGVLIGELIALASMVYWAPWGKRVAQRHGGNPPPEVWFAMGKIGGILIPI</sequence>
<dbReference type="STRING" id="745531.A0A0C3S180"/>
<feature type="compositionally biased region" description="Polar residues" evidence="5">
    <location>
        <begin position="1"/>
        <end position="11"/>
    </location>
</feature>
<feature type="non-terminal residue" evidence="8">
    <location>
        <position position="369"/>
    </location>
</feature>
<dbReference type="GO" id="GO:0005886">
    <property type="term" value="C:plasma membrane"/>
    <property type="evidence" value="ECO:0007669"/>
    <property type="project" value="TreeGrafter"/>
</dbReference>
<dbReference type="PROSITE" id="PS50850">
    <property type="entry name" value="MFS"/>
    <property type="match status" value="1"/>
</dbReference>
<evidence type="ECO:0000256" key="6">
    <source>
        <dbReference type="SAM" id="Phobius"/>
    </source>
</evidence>
<evidence type="ECO:0000259" key="7">
    <source>
        <dbReference type="PROSITE" id="PS50850"/>
    </source>
</evidence>
<evidence type="ECO:0000256" key="3">
    <source>
        <dbReference type="ARBA" id="ARBA00022989"/>
    </source>
</evidence>
<dbReference type="EMBL" id="KN840642">
    <property type="protein sequence ID" value="KIP02962.1"/>
    <property type="molecule type" value="Genomic_DNA"/>
</dbReference>
<feature type="transmembrane region" description="Helical" evidence="6">
    <location>
        <begin position="48"/>
        <end position="69"/>
    </location>
</feature>
<evidence type="ECO:0000256" key="2">
    <source>
        <dbReference type="ARBA" id="ARBA00022692"/>
    </source>
</evidence>
<feature type="region of interest" description="Disordered" evidence="5">
    <location>
        <begin position="1"/>
        <end position="23"/>
    </location>
</feature>
<protein>
    <recommendedName>
        <fullName evidence="7">Major facilitator superfamily (MFS) profile domain-containing protein</fullName>
    </recommendedName>
</protein>
<comment type="subcellular location">
    <subcellularLocation>
        <location evidence="1">Membrane</location>
        <topology evidence="1">Multi-pass membrane protein</topology>
    </subcellularLocation>
</comment>
<dbReference type="HOGENOM" id="CLU_008455_1_1_1"/>
<evidence type="ECO:0000313" key="9">
    <source>
        <dbReference type="Proteomes" id="UP000053257"/>
    </source>
</evidence>
<dbReference type="PANTHER" id="PTHR23502">
    <property type="entry name" value="MAJOR FACILITATOR SUPERFAMILY"/>
    <property type="match status" value="1"/>
</dbReference>
<organism evidence="8 9">
    <name type="scientific">Phlebiopsis gigantea (strain 11061_1 CR5-6)</name>
    <name type="common">White-rot fungus</name>
    <name type="synonym">Peniophora gigantea</name>
    <dbReference type="NCBI Taxonomy" id="745531"/>
    <lineage>
        <taxon>Eukaryota</taxon>
        <taxon>Fungi</taxon>
        <taxon>Dikarya</taxon>
        <taxon>Basidiomycota</taxon>
        <taxon>Agaricomycotina</taxon>
        <taxon>Agaricomycetes</taxon>
        <taxon>Polyporales</taxon>
        <taxon>Phanerochaetaceae</taxon>
        <taxon>Phlebiopsis</taxon>
    </lineage>
</organism>
<dbReference type="SUPFAM" id="SSF103473">
    <property type="entry name" value="MFS general substrate transporter"/>
    <property type="match status" value="1"/>
</dbReference>